<dbReference type="Gene3D" id="3.40.50.11380">
    <property type="match status" value="1"/>
</dbReference>
<keyword evidence="6" id="KW-0677">Repeat</keyword>
<keyword evidence="4" id="KW-0328">Glycosyltransferase</keyword>
<evidence type="ECO:0000256" key="1">
    <source>
        <dbReference type="ARBA" id="ARBA00004922"/>
    </source>
</evidence>
<comment type="similarity">
    <text evidence="2">Belongs to the glycosyltransferase 41 family. O-GlcNAc transferase subfamily.</text>
</comment>
<evidence type="ECO:0000256" key="7">
    <source>
        <dbReference type="ARBA" id="ARBA00022803"/>
    </source>
</evidence>
<dbReference type="InterPro" id="IPR011990">
    <property type="entry name" value="TPR-like_helical_dom_sf"/>
</dbReference>
<evidence type="ECO:0000256" key="6">
    <source>
        <dbReference type="ARBA" id="ARBA00022737"/>
    </source>
</evidence>
<dbReference type="Gene3D" id="3.40.50.2000">
    <property type="entry name" value="Glycogen Phosphorylase B"/>
    <property type="match status" value="1"/>
</dbReference>
<evidence type="ECO:0000256" key="5">
    <source>
        <dbReference type="ARBA" id="ARBA00022679"/>
    </source>
</evidence>
<dbReference type="SUPFAM" id="SSF48452">
    <property type="entry name" value="TPR-like"/>
    <property type="match status" value="1"/>
</dbReference>
<protein>
    <recommendedName>
        <fullName evidence="3">protein O-GlcNAc transferase</fullName>
        <ecNumber evidence="3">2.4.1.255</ecNumber>
    </recommendedName>
</protein>
<dbReference type="EC" id="2.4.1.255" evidence="3"/>
<evidence type="ECO:0000256" key="2">
    <source>
        <dbReference type="ARBA" id="ARBA00005386"/>
    </source>
</evidence>
<keyword evidence="7" id="KW-0802">TPR repeat</keyword>
<evidence type="ECO:0000313" key="9">
    <source>
        <dbReference type="EMBL" id="QHS80518.1"/>
    </source>
</evidence>
<name>A0A6C0AL43_9ZZZZ</name>
<dbReference type="InterPro" id="IPR029489">
    <property type="entry name" value="OGT/SEC/SPY_C"/>
</dbReference>
<keyword evidence="5" id="KW-0808">Transferase</keyword>
<evidence type="ECO:0000259" key="8">
    <source>
        <dbReference type="Pfam" id="PF13844"/>
    </source>
</evidence>
<dbReference type="PANTHER" id="PTHR44835:SF1">
    <property type="entry name" value="PROTEIN O-GLCNAC TRANSFERASE"/>
    <property type="match status" value="1"/>
</dbReference>
<dbReference type="InterPro" id="IPR019734">
    <property type="entry name" value="TPR_rpt"/>
</dbReference>
<dbReference type="PANTHER" id="PTHR44835">
    <property type="entry name" value="UDP-N-ACETYLGLUCOSAMINE--PEPTIDE N-ACETYLGLUCOSAMINYLTRANSFERASE SPINDLY-RELATED"/>
    <property type="match status" value="1"/>
</dbReference>
<organism evidence="9">
    <name type="scientific">viral metagenome</name>
    <dbReference type="NCBI Taxonomy" id="1070528"/>
    <lineage>
        <taxon>unclassified sequences</taxon>
        <taxon>metagenomes</taxon>
        <taxon>organismal metagenomes</taxon>
    </lineage>
</organism>
<dbReference type="Pfam" id="PF13844">
    <property type="entry name" value="Glyco_transf_41"/>
    <property type="match status" value="1"/>
</dbReference>
<dbReference type="EMBL" id="MN740714">
    <property type="protein sequence ID" value="QHS80518.1"/>
    <property type="molecule type" value="Genomic_DNA"/>
</dbReference>
<reference evidence="9" key="1">
    <citation type="journal article" date="2020" name="Nature">
        <title>Giant virus diversity and host interactions through global metagenomics.</title>
        <authorList>
            <person name="Schulz F."/>
            <person name="Roux S."/>
            <person name="Paez-Espino D."/>
            <person name="Jungbluth S."/>
            <person name="Walsh D.A."/>
            <person name="Denef V.J."/>
            <person name="McMahon K.D."/>
            <person name="Konstantinidis K.T."/>
            <person name="Eloe-Fadrosh E.A."/>
            <person name="Kyrpides N.C."/>
            <person name="Woyke T."/>
        </authorList>
    </citation>
    <scope>NUCLEOTIDE SEQUENCE</scope>
    <source>
        <strain evidence="9">GVMAG-S-1091796-13</strain>
    </source>
</reference>
<sequence>MSEQILKNYKNTVNNMARLLHQMFNSKDSEFIDNKRQQTIKLLENFVQHLEITDYLLIDNNPIVPKDVFIEMYFNLGTLYKDHIEKILNKQNNANNILTKEHESEFRKSLNCFFNILRISFENEMAIKQIISIFTQLCFYSQNDLQKSLNYLQEALLYSPGNETIHYNLGHLFQKMNKLEMSLIHYKLSLNLISANLNKPEQKNEAEQLRLNCLNGISYIFRSIKQWPQALYYLLKSEAINNTDPDIQNQLGVVYTEMRRTDLAEIAYNKAIKNYDKSFISRDPTFFLSEIYLNLGHMHSYNGDNNKSIECYNKSLQVCPKFTLPFQNKIMNLSYIFDELQDKMYILNQHKLVNKIYEKGNGMFKFSSSFFKTEKINIGIISGDFIDHPVSYFISPLLKNFNTAEFTLTCYSECIIDTKLFNNNIIFKLIKNMSNKQIANIVYNDKIHILLDLSGHTAFNRLDVFALKPSPIQITYIGYPYSTGLNEMDYRITDNTCDNLDVSQKFYTEKLLFLENSFLCYDPNIITMNNPVTKKFTLEITQSPYLTNRYITIGCFNRLNKITDNVIKLFNELMLKFSSVRFVFKTKALINKSVQKTFLNKFNQSVRSRITILDCTISHNEHLLTYNQIDLAIDTFPYSGTTTSCEALFMGVPVFSLYDSEYYLHSQNVTCSILRASDLQEYIFYNKQELFDRLKSINNETDDFWYNLKNNTKNKFLSGKVCDQKEYIKNISNLFKSTFKETKLKYT</sequence>
<evidence type="ECO:0000256" key="3">
    <source>
        <dbReference type="ARBA" id="ARBA00011970"/>
    </source>
</evidence>
<dbReference type="GO" id="GO:0097363">
    <property type="term" value="F:protein O-acetylglucosaminyltransferase activity"/>
    <property type="evidence" value="ECO:0007669"/>
    <property type="project" value="UniProtKB-EC"/>
</dbReference>
<comment type="pathway">
    <text evidence="1">Protein modification; protein glycosylation.</text>
</comment>
<dbReference type="SMART" id="SM00028">
    <property type="entry name" value="TPR"/>
    <property type="match status" value="5"/>
</dbReference>
<feature type="domain" description="O-GlcNAc transferase C-terminal" evidence="8">
    <location>
        <begin position="353"/>
        <end position="523"/>
    </location>
</feature>
<dbReference type="AlphaFoldDB" id="A0A6C0AL43"/>
<dbReference type="PROSITE" id="PS50005">
    <property type="entry name" value="TPR"/>
    <property type="match status" value="1"/>
</dbReference>
<dbReference type="Gene3D" id="1.25.40.10">
    <property type="entry name" value="Tetratricopeptide repeat domain"/>
    <property type="match status" value="3"/>
</dbReference>
<evidence type="ECO:0000256" key="4">
    <source>
        <dbReference type="ARBA" id="ARBA00022676"/>
    </source>
</evidence>
<proteinExistence type="inferred from homology"/>
<dbReference type="InterPro" id="IPR051939">
    <property type="entry name" value="Glycosyltr_41/O-GlcNAc_trsf"/>
</dbReference>
<accession>A0A6C0AL43</accession>
<dbReference type="Pfam" id="PF13181">
    <property type="entry name" value="TPR_8"/>
    <property type="match status" value="2"/>
</dbReference>